<evidence type="ECO:0000256" key="3">
    <source>
        <dbReference type="ARBA" id="ARBA00022630"/>
    </source>
</evidence>
<name>A0A2H3J5M5_WOLCO</name>
<evidence type="ECO:0000256" key="10">
    <source>
        <dbReference type="ARBA" id="ARBA00031145"/>
    </source>
</evidence>
<gene>
    <name evidence="15" type="ORF">WOLCODRAFT_140915</name>
</gene>
<dbReference type="CDD" id="cd23948">
    <property type="entry name" value="FAD_synthase"/>
    <property type="match status" value="1"/>
</dbReference>
<dbReference type="GO" id="GO:0016787">
    <property type="term" value="F:hydrolase activity"/>
    <property type="evidence" value="ECO:0007669"/>
    <property type="project" value="UniProtKB-KW"/>
</dbReference>
<dbReference type="OrthoDB" id="270728at2759"/>
<keyword evidence="6" id="KW-0548">Nucleotidyltransferase</keyword>
<dbReference type="InterPro" id="IPR014729">
    <property type="entry name" value="Rossmann-like_a/b/a_fold"/>
</dbReference>
<evidence type="ECO:0000256" key="5">
    <source>
        <dbReference type="ARBA" id="ARBA00022679"/>
    </source>
</evidence>
<feature type="region of interest" description="Disordered" evidence="13">
    <location>
        <begin position="267"/>
        <end position="296"/>
    </location>
</feature>
<keyword evidence="9" id="KW-0067">ATP-binding</keyword>
<dbReference type="Pfam" id="PF01507">
    <property type="entry name" value="PAPS_reduct"/>
    <property type="match status" value="1"/>
</dbReference>
<evidence type="ECO:0000256" key="1">
    <source>
        <dbReference type="ARBA" id="ARBA00004726"/>
    </source>
</evidence>
<reference evidence="15 16" key="1">
    <citation type="journal article" date="2012" name="Science">
        <title>The Paleozoic origin of enzymatic lignin decomposition reconstructed from 31 fungal genomes.</title>
        <authorList>
            <person name="Floudas D."/>
            <person name="Binder M."/>
            <person name="Riley R."/>
            <person name="Barry K."/>
            <person name="Blanchette R.A."/>
            <person name="Henrissat B."/>
            <person name="Martinez A.T."/>
            <person name="Otillar R."/>
            <person name="Spatafora J.W."/>
            <person name="Yadav J.S."/>
            <person name="Aerts A."/>
            <person name="Benoit I."/>
            <person name="Boyd A."/>
            <person name="Carlson A."/>
            <person name="Copeland A."/>
            <person name="Coutinho P.M."/>
            <person name="de Vries R.P."/>
            <person name="Ferreira P."/>
            <person name="Findley K."/>
            <person name="Foster B."/>
            <person name="Gaskell J."/>
            <person name="Glotzer D."/>
            <person name="Gorecki P."/>
            <person name="Heitman J."/>
            <person name="Hesse C."/>
            <person name="Hori C."/>
            <person name="Igarashi K."/>
            <person name="Jurgens J.A."/>
            <person name="Kallen N."/>
            <person name="Kersten P."/>
            <person name="Kohler A."/>
            <person name="Kuees U."/>
            <person name="Kumar T.K.A."/>
            <person name="Kuo A."/>
            <person name="LaButti K."/>
            <person name="Larrondo L.F."/>
            <person name="Lindquist E."/>
            <person name="Ling A."/>
            <person name="Lombard V."/>
            <person name="Lucas S."/>
            <person name="Lundell T."/>
            <person name="Martin R."/>
            <person name="McLaughlin D.J."/>
            <person name="Morgenstern I."/>
            <person name="Morin E."/>
            <person name="Murat C."/>
            <person name="Nagy L.G."/>
            <person name="Nolan M."/>
            <person name="Ohm R.A."/>
            <person name="Patyshakuliyeva A."/>
            <person name="Rokas A."/>
            <person name="Ruiz-Duenas F.J."/>
            <person name="Sabat G."/>
            <person name="Salamov A."/>
            <person name="Samejima M."/>
            <person name="Schmutz J."/>
            <person name="Slot J.C."/>
            <person name="St John F."/>
            <person name="Stenlid J."/>
            <person name="Sun H."/>
            <person name="Sun S."/>
            <person name="Syed K."/>
            <person name="Tsang A."/>
            <person name="Wiebenga A."/>
            <person name="Young D."/>
            <person name="Pisabarro A."/>
            <person name="Eastwood D.C."/>
            <person name="Martin F."/>
            <person name="Cullen D."/>
            <person name="Grigoriev I.V."/>
            <person name="Hibbett D.S."/>
        </authorList>
    </citation>
    <scope>NUCLEOTIDE SEQUENCE [LARGE SCALE GENOMIC DNA]</scope>
    <source>
        <strain evidence="15 16">MD-104</strain>
    </source>
</reference>
<protein>
    <recommendedName>
        <fullName evidence="2">FAD synthase</fullName>
        <ecNumber evidence="2">2.7.7.2</ecNumber>
    </recommendedName>
    <alternativeName>
        <fullName evidence="10">FAD pyrophosphorylase</fullName>
    </alternativeName>
    <alternativeName>
        <fullName evidence="11">FMN adenylyltransferase</fullName>
    </alternativeName>
</protein>
<dbReference type="Gene3D" id="3.40.50.620">
    <property type="entry name" value="HUPs"/>
    <property type="match status" value="1"/>
</dbReference>
<evidence type="ECO:0000256" key="8">
    <source>
        <dbReference type="ARBA" id="ARBA00022827"/>
    </source>
</evidence>
<evidence type="ECO:0000313" key="16">
    <source>
        <dbReference type="Proteomes" id="UP000218811"/>
    </source>
</evidence>
<dbReference type="PANTHER" id="PTHR23293">
    <property type="entry name" value="FAD SYNTHETASE-RELATED FMN ADENYLYLTRANSFERASE"/>
    <property type="match status" value="1"/>
</dbReference>
<evidence type="ECO:0000256" key="7">
    <source>
        <dbReference type="ARBA" id="ARBA00022741"/>
    </source>
</evidence>
<dbReference type="EMBL" id="KB467931">
    <property type="protein sequence ID" value="PCH37540.1"/>
    <property type="molecule type" value="Genomic_DNA"/>
</dbReference>
<evidence type="ECO:0000256" key="6">
    <source>
        <dbReference type="ARBA" id="ARBA00022695"/>
    </source>
</evidence>
<dbReference type="STRING" id="742152.A0A2H3J5M5"/>
<sequence>MVAVNYREISSRVYTFASSSDPLRPLVAEALQVIDDALDTFGPEHVSLSFNGGKDCTVLLHLLAASAGRRQLTHVPARPIPAVYIPVSSPFPQLEAFIEETAAAYNLDLFHCPLPEPKLPVETVATLTTPSTSNGASNGHAAPGMKAKGGEGMKKALELYKQRFPHVDAILIGTRRSDPHGATLTHRNPTDFGWPRFERINPIINWSYASVWEYLRKFSVPYCSLYDEGYTSLGSTYNTFRNPALLIQPSCNNCAFKAATSSSALPSAVPSSSATHVPSDPDNTHPHAPTLSSLPDSFEVIPTDPRSVCVADATGCDPLPDHLVMIRGDPDVACHADSSAMSPLPDRLEWIHGDSSTQCIADACSCEPRYRPAYELLDEKLERAGRASGAGTVGMTV</sequence>
<dbReference type="GO" id="GO:0005524">
    <property type="term" value="F:ATP binding"/>
    <property type="evidence" value="ECO:0007669"/>
    <property type="project" value="UniProtKB-KW"/>
</dbReference>
<keyword evidence="8" id="KW-0274">FAD</keyword>
<comment type="pathway">
    <text evidence="1">Cofactor biosynthesis; FAD biosynthesis; FAD from FMN: step 1/1.</text>
</comment>
<dbReference type="Proteomes" id="UP000218811">
    <property type="component" value="Unassembled WGS sequence"/>
</dbReference>
<evidence type="ECO:0000256" key="11">
    <source>
        <dbReference type="ARBA" id="ARBA00031871"/>
    </source>
</evidence>
<dbReference type="SUPFAM" id="SSF52402">
    <property type="entry name" value="Adenine nucleotide alpha hydrolases-like"/>
    <property type="match status" value="1"/>
</dbReference>
<organism evidence="15 16">
    <name type="scientific">Wolfiporia cocos (strain MD-104)</name>
    <name type="common">Brown rot fungus</name>
    <dbReference type="NCBI Taxonomy" id="742152"/>
    <lineage>
        <taxon>Eukaryota</taxon>
        <taxon>Fungi</taxon>
        <taxon>Dikarya</taxon>
        <taxon>Basidiomycota</taxon>
        <taxon>Agaricomycotina</taxon>
        <taxon>Agaricomycetes</taxon>
        <taxon>Polyporales</taxon>
        <taxon>Phaeolaceae</taxon>
        <taxon>Wolfiporia</taxon>
    </lineage>
</organism>
<comment type="catalytic activity">
    <reaction evidence="12">
        <text>FMN + ATP + H(+) = FAD + diphosphate</text>
        <dbReference type="Rhea" id="RHEA:17237"/>
        <dbReference type="ChEBI" id="CHEBI:15378"/>
        <dbReference type="ChEBI" id="CHEBI:30616"/>
        <dbReference type="ChEBI" id="CHEBI:33019"/>
        <dbReference type="ChEBI" id="CHEBI:57692"/>
        <dbReference type="ChEBI" id="CHEBI:58210"/>
        <dbReference type="EC" id="2.7.7.2"/>
    </reaction>
</comment>
<dbReference type="EC" id="2.7.7.2" evidence="2"/>
<evidence type="ECO:0000256" key="13">
    <source>
        <dbReference type="SAM" id="MobiDB-lite"/>
    </source>
</evidence>
<dbReference type="InterPro" id="IPR002500">
    <property type="entry name" value="PAPS_reduct_dom"/>
</dbReference>
<accession>A0A2H3J5M5</accession>
<dbReference type="AlphaFoldDB" id="A0A2H3J5M5"/>
<keyword evidence="7" id="KW-0547">Nucleotide-binding</keyword>
<feature type="domain" description="Phosphoadenosine phosphosulphate reductase" evidence="14">
    <location>
        <begin position="46"/>
        <end position="239"/>
    </location>
</feature>
<keyword evidence="16" id="KW-1185">Reference proteome</keyword>
<evidence type="ECO:0000256" key="2">
    <source>
        <dbReference type="ARBA" id="ARBA00012393"/>
    </source>
</evidence>
<dbReference type="OMA" id="CIAEPHP"/>
<evidence type="ECO:0000313" key="15">
    <source>
        <dbReference type="EMBL" id="PCH37540.1"/>
    </source>
</evidence>
<dbReference type="GO" id="GO:0003919">
    <property type="term" value="F:FMN adenylyltransferase activity"/>
    <property type="evidence" value="ECO:0007669"/>
    <property type="project" value="UniProtKB-EC"/>
</dbReference>
<evidence type="ECO:0000256" key="12">
    <source>
        <dbReference type="ARBA" id="ARBA00049494"/>
    </source>
</evidence>
<keyword evidence="5" id="KW-0808">Transferase</keyword>
<keyword evidence="15" id="KW-0378">Hydrolase</keyword>
<evidence type="ECO:0000256" key="4">
    <source>
        <dbReference type="ARBA" id="ARBA00022643"/>
    </source>
</evidence>
<dbReference type="GO" id="GO:0006747">
    <property type="term" value="P:FAD biosynthetic process"/>
    <property type="evidence" value="ECO:0007669"/>
    <property type="project" value="TreeGrafter"/>
</dbReference>
<evidence type="ECO:0000259" key="14">
    <source>
        <dbReference type="Pfam" id="PF01507"/>
    </source>
</evidence>
<dbReference type="PANTHER" id="PTHR23293:SF9">
    <property type="entry name" value="FAD SYNTHASE"/>
    <property type="match status" value="1"/>
</dbReference>
<keyword evidence="4" id="KW-0288">FMN</keyword>
<keyword evidence="3" id="KW-0285">Flavoprotein</keyword>
<evidence type="ECO:0000256" key="9">
    <source>
        <dbReference type="ARBA" id="ARBA00022840"/>
    </source>
</evidence>
<proteinExistence type="predicted"/>